<dbReference type="GO" id="GO:0003677">
    <property type="term" value="F:DNA binding"/>
    <property type="evidence" value="ECO:0007669"/>
    <property type="project" value="UniProtKB-UniRule"/>
</dbReference>
<dbReference type="PRINTS" id="PR00455">
    <property type="entry name" value="HTHTETR"/>
</dbReference>
<gene>
    <name evidence="4" type="ORF">I5M19_04480</name>
</gene>
<dbReference type="RefSeq" id="WP_200064487.1">
    <property type="nucleotide sequence ID" value="NZ_JAEHFW010000001.1"/>
</dbReference>
<dbReference type="EMBL" id="JAEHFW010000001">
    <property type="protein sequence ID" value="MBK0378550.1"/>
    <property type="molecule type" value="Genomic_DNA"/>
</dbReference>
<dbReference type="PANTHER" id="PTHR30328:SF54">
    <property type="entry name" value="HTH-TYPE TRANSCRIPTIONAL REPRESSOR SCO4008"/>
    <property type="match status" value="1"/>
</dbReference>
<name>A0A934UM17_9SPHI</name>
<feature type="DNA-binding region" description="H-T-H motif" evidence="2">
    <location>
        <begin position="34"/>
        <end position="53"/>
    </location>
</feature>
<dbReference type="Proteomes" id="UP000613193">
    <property type="component" value="Unassembled WGS sequence"/>
</dbReference>
<dbReference type="Gene3D" id="1.10.357.10">
    <property type="entry name" value="Tetracycline Repressor, domain 2"/>
    <property type="match status" value="1"/>
</dbReference>
<dbReference type="PANTHER" id="PTHR30328">
    <property type="entry name" value="TRANSCRIPTIONAL REPRESSOR"/>
    <property type="match status" value="1"/>
</dbReference>
<evidence type="ECO:0000313" key="5">
    <source>
        <dbReference type="Proteomes" id="UP000613193"/>
    </source>
</evidence>
<dbReference type="InterPro" id="IPR009057">
    <property type="entry name" value="Homeodomain-like_sf"/>
</dbReference>
<comment type="caution">
    <text evidence="4">The sequence shown here is derived from an EMBL/GenBank/DDBJ whole genome shotgun (WGS) entry which is preliminary data.</text>
</comment>
<dbReference type="InterPro" id="IPR001647">
    <property type="entry name" value="HTH_TetR"/>
</dbReference>
<keyword evidence="1 2" id="KW-0238">DNA-binding</keyword>
<keyword evidence="5" id="KW-1185">Reference proteome</keyword>
<sequence length="212" mass="24295">MAFDLNIKNKEQTKQRLIRAVGEVLKADGYSGLGVNRIAKQAGVNKKLIYRYFGSVDYLIEAYVVENDYWLTFSKKLQEMVAEEQPESTQALIAEILKNQFKYFLNEREMQRLILWEISTNSPLMKSIHNARESSGQSMLAITDEHFSNSKINFRAIAALLVGGIYYTILHTRFNGGMFCDLDLSTELGQREILTAIEQIVGWAFDYAKTEQ</sequence>
<feature type="domain" description="HTH tetR-type" evidence="3">
    <location>
        <begin position="11"/>
        <end position="71"/>
    </location>
</feature>
<dbReference type="SUPFAM" id="SSF46689">
    <property type="entry name" value="Homeodomain-like"/>
    <property type="match status" value="1"/>
</dbReference>
<proteinExistence type="predicted"/>
<dbReference type="AlphaFoldDB" id="A0A934UM17"/>
<accession>A0A934UM17</accession>
<evidence type="ECO:0000256" key="1">
    <source>
        <dbReference type="ARBA" id="ARBA00023125"/>
    </source>
</evidence>
<dbReference type="Pfam" id="PF00440">
    <property type="entry name" value="TetR_N"/>
    <property type="match status" value="1"/>
</dbReference>
<evidence type="ECO:0000256" key="2">
    <source>
        <dbReference type="PROSITE-ProRule" id="PRU00335"/>
    </source>
</evidence>
<protein>
    <submittedName>
        <fullName evidence="4">TetR/AcrR family transcriptional regulator</fullName>
    </submittedName>
</protein>
<evidence type="ECO:0000313" key="4">
    <source>
        <dbReference type="EMBL" id="MBK0378550.1"/>
    </source>
</evidence>
<organism evidence="4 5">
    <name type="scientific">Mucilaginibacter segetis</name>
    <dbReference type="NCBI Taxonomy" id="2793071"/>
    <lineage>
        <taxon>Bacteria</taxon>
        <taxon>Pseudomonadati</taxon>
        <taxon>Bacteroidota</taxon>
        <taxon>Sphingobacteriia</taxon>
        <taxon>Sphingobacteriales</taxon>
        <taxon>Sphingobacteriaceae</taxon>
        <taxon>Mucilaginibacter</taxon>
    </lineage>
</organism>
<evidence type="ECO:0000259" key="3">
    <source>
        <dbReference type="PROSITE" id="PS50977"/>
    </source>
</evidence>
<dbReference type="InterPro" id="IPR050109">
    <property type="entry name" value="HTH-type_TetR-like_transc_reg"/>
</dbReference>
<reference evidence="4" key="1">
    <citation type="submission" date="2020-12" db="EMBL/GenBank/DDBJ databases">
        <title>Bacterial novel species Mucilaginibacter sp. SD-g isolated from soil.</title>
        <authorList>
            <person name="Jung H.-Y."/>
        </authorList>
    </citation>
    <scope>NUCLEOTIDE SEQUENCE</scope>
    <source>
        <strain evidence="4">SD-g</strain>
    </source>
</reference>
<dbReference type="PROSITE" id="PS50977">
    <property type="entry name" value="HTH_TETR_2"/>
    <property type="match status" value="1"/>
</dbReference>